<evidence type="ECO:0000313" key="13">
    <source>
        <dbReference type="Proteomes" id="UP000321230"/>
    </source>
</evidence>
<proteinExistence type="predicted"/>
<feature type="binding site" description="covalent" evidence="9">
    <location>
        <position position="63"/>
    </location>
    <ligand>
        <name>heme c</name>
        <dbReference type="ChEBI" id="CHEBI:61717"/>
        <label>1</label>
    </ligand>
</feature>
<evidence type="ECO:0000256" key="5">
    <source>
        <dbReference type="ARBA" id="ARBA00022729"/>
    </source>
</evidence>
<feature type="domain" description="Cytochrome c" evidence="11">
    <location>
        <begin position="330"/>
        <end position="420"/>
    </location>
</feature>
<evidence type="ECO:0000256" key="6">
    <source>
        <dbReference type="ARBA" id="ARBA00022737"/>
    </source>
</evidence>
<dbReference type="AlphaFoldDB" id="A0A511AY13"/>
<evidence type="ECO:0000256" key="9">
    <source>
        <dbReference type="PIRSR" id="PIRSR000018-50"/>
    </source>
</evidence>
<evidence type="ECO:0000256" key="7">
    <source>
        <dbReference type="ARBA" id="ARBA00023004"/>
    </source>
</evidence>
<dbReference type="InterPro" id="IPR014353">
    <property type="entry name" value="Membr-bd_ADH_cyt_c"/>
</dbReference>
<dbReference type="GO" id="GO:0005506">
    <property type="term" value="F:iron ion binding"/>
    <property type="evidence" value="ECO:0007669"/>
    <property type="project" value="InterPro"/>
</dbReference>
<dbReference type="PANTHER" id="PTHR35008:SF8">
    <property type="entry name" value="ALCOHOL DEHYDROGENASE CYTOCHROME C SUBUNIT"/>
    <property type="match status" value="1"/>
</dbReference>
<feature type="binding site" description="covalent" evidence="9">
    <location>
        <position position="343"/>
    </location>
    <ligand>
        <name>heme c</name>
        <dbReference type="ChEBI" id="CHEBI:61717"/>
        <label>3</label>
    </ligand>
</feature>
<keyword evidence="7 10" id="KW-0408">Iron</keyword>
<dbReference type="EMBL" id="BJUZ01000001">
    <property type="protein sequence ID" value="GEK93046.1"/>
    <property type="molecule type" value="Genomic_DNA"/>
</dbReference>
<keyword evidence="4 10" id="KW-0479">Metal-binding</keyword>
<dbReference type="PIRSF" id="PIRSF000018">
    <property type="entry name" value="Mb_ADH_cyt_c"/>
    <property type="match status" value="1"/>
</dbReference>
<reference evidence="12 13" key="1">
    <citation type="submission" date="2019-07" db="EMBL/GenBank/DDBJ databases">
        <title>Whole genome shotgun sequence of Gluconobacter wancherniae NBRC 103581.</title>
        <authorList>
            <person name="Hosoyama A."/>
            <person name="Uohara A."/>
            <person name="Ohji S."/>
            <person name="Ichikawa N."/>
        </authorList>
    </citation>
    <scope>NUCLEOTIDE SEQUENCE [LARGE SCALE GENOMIC DNA]</scope>
    <source>
        <strain evidence="12 13">NBRC 103581</strain>
    </source>
</reference>
<dbReference type="GO" id="GO:0020037">
    <property type="term" value="F:heme binding"/>
    <property type="evidence" value="ECO:0007669"/>
    <property type="project" value="InterPro"/>
</dbReference>
<keyword evidence="3 9" id="KW-0349">Heme</keyword>
<evidence type="ECO:0000313" key="12">
    <source>
        <dbReference type="EMBL" id="GEK93046.1"/>
    </source>
</evidence>
<organism evidence="12 13">
    <name type="scientific">Gluconobacter wancherniae NBRC 103581</name>
    <dbReference type="NCBI Taxonomy" id="656744"/>
    <lineage>
        <taxon>Bacteria</taxon>
        <taxon>Pseudomonadati</taxon>
        <taxon>Pseudomonadota</taxon>
        <taxon>Alphaproteobacteria</taxon>
        <taxon>Acetobacterales</taxon>
        <taxon>Acetobacteraceae</taxon>
        <taxon>Gluconobacter</taxon>
    </lineage>
</organism>
<dbReference type="InterPro" id="IPR009056">
    <property type="entry name" value="Cyt_c-like_dom"/>
</dbReference>
<dbReference type="PROSITE" id="PS51007">
    <property type="entry name" value="CYTC"/>
    <property type="match status" value="3"/>
</dbReference>
<name>A0A511AY13_9PROT</name>
<dbReference type="RefSeq" id="WP_146794278.1">
    <property type="nucleotide sequence ID" value="NZ_BARC01000004.1"/>
</dbReference>
<comment type="cofactor">
    <cofactor evidence="9">
        <name>heme c</name>
        <dbReference type="ChEBI" id="CHEBI:61717"/>
    </cofactor>
    <text evidence="9">Binds 3 heme c groups covalently per subunit.</text>
</comment>
<feature type="binding site" description="covalent" evidence="9">
    <location>
        <position position="210"/>
    </location>
    <ligand>
        <name>heme c</name>
        <dbReference type="ChEBI" id="CHEBI:61717"/>
        <label>2</label>
    </ligand>
</feature>
<dbReference type="InterPro" id="IPR051459">
    <property type="entry name" value="Cytochrome_c-type_DH"/>
</dbReference>
<dbReference type="SUPFAM" id="SSF46626">
    <property type="entry name" value="Cytochrome c"/>
    <property type="match status" value="3"/>
</dbReference>
<evidence type="ECO:0000256" key="10">
    <source>
        <dbReference type="PIRSR" id="PIRSR000018-51"/>
    </source>
</evidence>
<keyword evidence="6" id="KW-0677">Repeat</keyword>
<dbReference type="Pfam" id="PF00034">
    <property type="entry name" value="Cytochrom_C"/>
    <property type="match status" value="2"/>
</dbReference>
<keyword evidence="5" id="KW-0732">Signal</keyword>
<gene>
    <name evidence="12" type="ORF">GWA01_08160</name>
</gene>
<feature type="binding site" description="covalent" evidence="9">
    <location>
        <position position="207"/>
    </location>
    <ligand>
        <name>heme c</name>
        <dbReference type="ChEBI" id="CHEBI:61717"/>
        <label>2</label>
    </ligand>
</feature>
<protein>
    <submittedName>
        <fullName evidence="12">Cytochrome c</fullName>
    </submittedName>
</protein>
<feature type="binding site" description="axial binding residue" evidence="10">
    <location>
        <position position="211"/>
    </location>
    <ligand>
        <name>heme c</name>
        <dbReference type="ChEBI" id="CHEBI:61717"/>
        <label>2</label>
    </ligand>
    <ligandPart>
        <name>Fe</name>
        <dbReference type="ChEBI" id="CHEBI:18248"/>
    </ligandPart>
</feature>
<feature type="domain" description="Cytochrome c" evidence="11">
    <location>
        <begin position="46"/>
        <end position="149"/>
    </location>
</feature>
<keyword evidence="2" id="KW-1003">Cell membrane</keyword>
<evidence type="ECO:0000256" key="4">
    <source>
        <dbReference type="ARBA" id="ARBA00022723"/>
    </source>
</evidence>
<evidence type="ECO:0000259" key="11">
    <source>
        <dbReference type="PROSITE" id="PS51007"/>
    </source>
</evidence>
<dbReference type="Gene3D" id="1.10.760.10">
    <property type="entry name" value="Cytochrome c-like domain"/>
    <property type="match status" value="3"/>
</dbReference>
<dbReference type="GO" id="GO:0016614">
    <property type="term" value="F:oxidoreductase activity, acting on CH-OH group of donors"/>
    <property type="evidence" value="ECO:0007669"/>
    <property type="project" value="InterPro"/>
</dbReference>
<feature type="binding site" description="axial binding residue" evidence="10">
    <location>
        <position position="64"/>
    </location>
    <ligand>
        <name>heme c</name>
        <dbReference type="ChEBI" id="CHEBI:61717"/>
        <label>1</label>
    </ligand>
    <ligandPart>
        <name>Fe</name>
        <dbReference type="ChEBI" id="CHEBI:18248"/>
    </ligandPart>
</feature>
<dbReference type="GO" id="GO:0005886">
    <property type="term" value="C:plasma membrane"/>
    <property type="evidence" value="ECO:0007669"/>
    <property type="project" value="UniProtKB-SubCell"/>
</dbReference>
<dbReference type="PANTHER" id="PTHR35008">
    <property type="entry name" value="BLL4482 PROTEIN-RELATED"/>
    <property type="match status" value="1"/>
</dbReference>
<feature type="binding site" description="covalent" evidence="9">
    <location>
        <position position="60"/>
    </location>
    <ligand>
        <name>heme c</name>
        <dbReference type="ChEBI" id="CHEBI:61717"/>
        <label>1</label>
    </ligand>
</feature>
<dbReference type="InterPro" id="IPR036909">
    <property type="entry name" value="Cyt_c-like_dom_sf"/>
</dbReference>
<dbReference type="GO" id="GO:0009055">
    <property type="term" value="F:electron transfer activity"/>
    <property type="evidence" value="ECO:0007669"/>
    <property type="project" value="InterPro"/>
</dbReference>
<feature type="domain" description="Cytochrome c" evidence="11">
    <location>
        <begin position="192"/>
        <end position="305"/>
    </location>
</feature>
<feature type="binding site" description="covalent" evidence="9">
    <location>
        <position position="346"/>
    </location>
    <ligand>
        <name>heme c</name>
        <dbReference type="ChEBI" id="CHEBI:61717"/>
        <label>3</label>
    </ligand>
</feature>
<dbReference type="OrthoDB" id="9811281at2"/>
<keyword evidence="8" id="KW-0472">Membrane</keyword>
<accession>A0A511AY13</accession>
<feature type="binding site" description="axial binding residue" evidence="10">
    <location>
        <position position="347"/>
    </location>
    <ligand>
        <name>heme c</name>
        <dbReference type="ChEBI" id="CHEBI:61717"/>
        <label>3</label>
    </ligand>
    <ligandPart>
        <name>Fe</name>
        <dbReference type="ChEBI" id="CHEBI:18248"/>
    </ligandPart>
</feature>
<evidence type="ECO:0000256" key="3">
    <source>
        <dbReference type="ARBA" id="ARBA00022617"/>
    </source>
</evidence>
<dbReference type="Proteomes" id="UP000321230">
    <property type="component" value="Unassembled WGS sequence"/>
</dbReference>
<sequence length="452" mass="49679">MNNRLKKALTVLAPTAVVLTAGVTWFVSRTPASHFDSVISPDLSPALVSRGEYISRLSDCVACHSVPDGAAYTGGLKMVTPMGAIFATNITPDQTTGIGTYTLADFDRAIRAGVAKDGRRLYPAMPYPSYAKLSNEDVRALYAYFMKGVPAVHRENKKSTIPWPLNMRWPLSFWNELFVPAGQYVQDAARDKQWNRGAYLVETAGHCGACHTPRSLAFNEKGMNSHNSQFLSGALIDHWFAPSLRNDPNTGLGRWNEQDIFDFLKTGRNSHAVVFGSMTEAFNNSTQFFSDADLKAVAHYLKSLQRNASHTVQPWQYVPTTAEALEPNQRKTPSGAQTYMAKCSFCHGTDGRGQSVWIPPLAGAASSLTADTSSQINITLNGSGRVVANGMPDAYRMPSYRSQLSDQQAADVLTFIRSSWGNRKTVISPNDVKNIRKRTTPAQIFPVILKTE</sequence>
<keyword evidence="13" id="KW-1185">Reference proteome</keyword>
<comment type="subcellular location">
    <subcellularLocation>
        <location evidence="1">Cell membrane</location>
    </subcellularLocation>
</comment>
<comment type="caution">
    <text evidence="12">The sequence shown here is derived from an EMBL/GenBank/DDBJ whole genome shotgun (WGS) entry which is preliminary data.</text>
</comment>
<evidence type="ECO:0000256" key="2">
    <source>
        <dbReference type="ARBA" id="ARBA00022475"/>
    </source>
</evidence>
<evidence type="ECO:0000256" key="8">
    <source>
        <dbReference type="ARBA" id="ARBA00023136"/>
    </source>
</evidence>
<evidence type="ECO:0000256" key="1">
    <source>
        <dbReference type="ARBA" id="ARBA00004236"/>
    </source>
</evidence>